<dbReference type="OrthoDB" id="9956714at2"/>
<dbReference type="KEGG" id="lpy:FIV34_11515"/>
<feature type="chain" id="PRO_5021336510" evidence="1">
    <location>
        <begin position="21"/>
        <end position="124"/>
    </location>
</feature>
<name>A0A4Y5Z5F1_9GAMM</name>
<keyword evidence="3" id="KW-1185">Reference proteome</keyword>
<evidence type="ECO:0000313" key="2">
    <source>
        <dbReference type="EMBL" id="QDE39789.1"/>
    </source>
</evidence>
<dbReference type="Proteomes" id="UP000316093">
    <property type="component" value="Chromosome"/>
</dbReference>
<feature type="signal peptide" evidence="1">
    <location>
        <begin position="1"/>
        <end position="20"/>
    </location>
</feature>
<protein>
    <submittedName>
        <fullName evidence="2">Uncharacterized protein</fullName>
    </submittedName>
</protein>
<dbReference type="AlphaFoldDB" id="A0A4Y5Z5F1"/>
<evidence type="ECO:0000256" key="1">
    <source>
        <dbReference type="SAM" id="SignalP"/>
    </source>
</evidence>
<sequence length="124" mass="13224">MNRYVGSILLVAALAPSVSAAHESAAETIRGRVASVSEFPVPRSGVIITWVALELAQDNVDGRRQLLMPFLSEDQPQPKVGEYCVFTVHVAEAGGFIGRKVVPQYKATLIDTFDCGPGGSHGKT</sequence>
<gene>
    <name evidence="2" type="ORF">FIV34_11515</name>
</gene>
<reference evidence="2 3" key="1">
    <citation type="submission" date="2019-06" db="EMBL/GenBank/DDBJ databases">
        <title>A complete genome sequence for Luteibacter pinisoli MAH-14.</title>
        <authorList>
            <person name="Baltrus D.A."/>
        </authorList>
    </citation>
    <scope>NUCLEOTIDE SEQUENCE [LARGE SCALE GENOMIC DNA]</scope>
    <source>
        <strain evidence="2 3">MAH-14</strain>
    </source>
</reference>
<keyword evidence="1" id="KW-0732">Signal</keyword>
<organism evidence="2 3">
    <name type="scientific">Luteibacter pinisoli</name>
    <dbReference type="NCBI Taxonomy" id="2589080"/>
    <lineage>
        <taxon>Bacteria</taxon>
        <taxon>Pseudomonadati</taxon>
        <taxon>Pseudomonadota</taxon>
        <taxon>Gammaproteobacteria</taxon>
        <taxon>Lysobacterales</taxon>
        <taxon>Rhodanobacteraceae</taxon>
        <taxon>Luteibacter</taxon>
    </lineage>
</organism>
<dbReference type="EMBL" id="CP041046">
    <property type="protein sequence ID" value="QDE39789.1"/>
    <property type="molecule type" value="Genomic_DNA"/>
</dbReference>
<proteinExistence type="predicted"/>
<dbReference type="RefSeq" id="WP_139982851.1">
    <property type="nucleotide sequence ID" value="NZ_CP041046.1"/>
</dbReference>
<evidence type="ECO:0000313" key="3">
    <source>
        <dbReference type="Proteomes" id="UP000316093"/>
    </source>
</evidence>
<accession>A0A4Y5Z5F1</accession>